<dbReference type="EMBL" id="PQXF01000058">
    <property type="protein sequence ID" value="PXF57503.1"/>
    <property type="molecule type" value="Genomic_DNA"/>
</dbReference>
<comment type="caution">
    <text evidence="1">The sequence shown here is derived from an EMBL/GenBank/DDBJ whole genome shotgun (WGS) entry which is preliminary data.</text>
</comment>
<name>A0AC61KYZ4_9EURY</name>
<gene>
    <name evidence="1" type="ORF">C4B59_15085</name>
</gene>
<protein>
    <submittedName>
        <fullName evidence="1">DUF123 domain-containing protein</fullName>
    </submittedName>
</protein>
<evidence type="ECO:0000313" key="1">
    <source>
        <dbReference type="EMBL" id="PXF57503.1"/>
    </source>
</evidence>
<dbReference type="Proteomes" id="UP000248329">
    <property type="component" value="Unassembled WGS sequence"/>
</dbReference>
<reference evidence="1" key="1">
    <citation type="submission" date="2018-01" db="EMBL/GenBank/DDBJ databases">
        <authorList>
            <person name="Krukenberg V."/>
        </authorList>
    </citation>
    <scope>NUCLEOTIDE SEQUENCE</scope>
    <source>
        <strain evidence="1">E20ANME2</strain>
    </source>
</reference>
<organism evidence="1 2">
    <name type="scientific">Candidatus Methanogaster sp</name>
    <dbReference type="NCBI Taxonomy" id="3386292"/>
    <lineage>
        <taxon>Archaea</taxon>
        <taxon>Methanobacteriati</taxon>
        <taxon>Methanobacteriota</taxon>
        <taxon>Stenosarchaea group</taxon>
        <taxon>Methanomicrobia</taxon>
        <taxon>Methanosarcinales</taxon>
        <taxon>ANME-2 cluster</taxon>
        <taxon>Candidatus Methanogasteraceae</taxon>
        <taxon>Candidatus Methanogaster</taxon>
    </lineage>
</organism>
<evidence type="ECO:0000313" key="2">
    <source>
        <dbReference type="Proteomes" id="UP000248329"/>
    </source>
</evidence>
<accession>A0AC61KYZ4</accession>
<sequence>MNPSYDKGIYTLILQLRESTSQEVGRLGILHLTSGYYAYTGSARGSGGFKRIYRHLSVLCGRNMTRKWHIDHLLPLTSFRCAVASSTDQDLECAVAKGIGLACESVPGFGCTDCSCISHLHFASGCEDLLDAAMQAHLGAGLSPKRLGPSRLAVTDTV</sequence>
<proteinExistence type="predicted"/>